<accession>A0A5C1EBZ3</accession>
<dbReference type="Pfam" id="PF07696">
    <property type="entry name" value="7TMR-DISMED2"/>
    <property type="match status" value="1"/>
</dbReference>
<dbReference type="Pfam" id="PF07695">
    <property type="entry name" value="7TMR-DISM_7TM"/>
    <property type="match status" value="1"/>
</dbReference>
<organism evidence="5 6">
    <name type="scientific">Oryzomicrobium terrae</name>
    <dbReference type="NCBI Taxonomy" id="1735038"/>
    <lineage>
        <taxon>Bacteria</taxon>
        <taxon>Pseudomonadati</taxon>
        <taxon>Pseudomonadota</taxon>
        <taxon>Betaproteobacteria</taxon>
        <taxon>Rhodocyclales</taxon>
        <taxon>Rhodocyclaceae</taxon>
        <taxon>Oryzomicrobium</taxon>
    </lineage>
</organism>
<keyword evidence="2" id="KW-0472">Membrane</keyword>
<dbReference type="KEGG" id="otr:OTERR_29370"/>
<dbReference type="Gene3D" id="3.30.70.270">
    <property type="match status" value="1"/>
</dbReference>
<dbReference type="SUPFAM" id="SSF55073">
    <property type="entry name" value="Nucleotide cyclase"/>
    <property type="match status" value="1"/>
</dbReference>
<reference evidence="5 6" key="1">
    <citation type="submission" date="2017-07" db="EMBL/GenBank/DDBJ databases">
        <title>Complete genome sequence of Oryzomicrobium terrae TPP412.</title>
        <authorList>
            <person name="Chiu L.-W."/>
            <person name="Lo K.-J."/>
            <person name="Tsai Y.-M."/>
            <person name="Lin S.-S."/>
            <person name="Kuo C.-H."/>
            <person name="Liu C.-T."/>
        </authorList>
    </citation>
    <scope>NUCLEOTIDE SEQUENCE [LARGE SCALE GENOMIC DNA]</scope>
    <source>
        <strain evidence="5 6">TPP412</strain>
    </source>
</reference>
<evidence type="ECO:0000259" key="4">
    <source>
        <dbReference type="PROSITE" id="PS50887"/>
    </source>
</evidence>
<feature type="transmembrane region" description="Helical" evidence="2">
    <location>
        <begin position="263"/>
        <end position="282"/>
    </location>
</feature>
<dbReference type="PROSITE" id="PS50887">
    <property type="entry name" value="GGDEF"/>
    <property type="match status" value="1"/>
</dbReference>
<name>A0A5C1EBZ3_9RHOO</name>
<proteinExistence type="predicted"/>
<feature type="domain" description="GGDEF" evidence="4">
    <location>
        <begin position="492"/>
        <end position="625"/>
    </location>
</feature>
<evidence type="ECO:0000256" key="1">
    <source>
        <dbReference type="SAM" id="Coils"/>
    </source>
</evidence>
<feature type="transmembrane region" description="Helical" evidence="2">
    <location>
        <begin position="226"/>
        <end position="243"/>
    </location>
</feature>
<dbReference type="InterPro" id="IPR000160">
    <property type="entry name" value="GGDEF_dom"/>
</dbReference>
<feature type="signal peptide" evidence="3">
    <location>
        <begin position="1"/>
        <end position="31"/>
    </location>
</feature>
<keyword evidence="3" id="KW-0732">Signal</keyword>
<dbReference type="NCBIfam" id="TIGR00254">
    <property type="entry name" value="GGDEF"/>
    <property type="match status" value="1"/>
</dbReference>
<dbReference type="EMBL" id="CP022579">
    <property type="protein sequence ID" value="QEL66413.1"/>
    <property type="molecule type" value="Genomic_DNA"/>
</dbReference>
<feature type="transmembrane region" description="Helical" evidence="2">
    <location>
        <begin position="349"/>
        <end position="369"/>
    </location>
</feature>
<feature type="transmembrane region" description="Helical" evidence="2">
    <location>
        <begin position="381"/>
        <end position="398"/>
    </location>
</feature>
<evidence type="ECO:0000256" key="2">
    <source>
        <dbReference type="SAM" id="Phobius"/>
    </source>
</evidence>
<feature type="transmembrane region" description="Helical" evidence="2">
    <location>
        <begin position="196"/>
        <end position="219"/>
    </location>
</feature>
<gene>
    <name evidence="5" type="ORF">OTERR_29370</name>
</gene>
<dbReference type="PANTHER" id="PTHR46663">
    <property type="entry name" value="DIGUANYLATE CYCLASE DGCT-RELATED"/>
    <property type="match status" value="1"/>
</dbReference>
<feature type="chain" id="PRO_5022828253" description="GGDEF domain-containing protein" evidence="3">
    <location>
        <begin position="32"/>
        <end position="625"/>
    </location>
</feature>
<dbReference type="InterPro" id="IPR052163">
    <property type="entry name" value="DGC-Regulatory_Protein"/>
</dbReference>
<dbReference type="AlphaFoldDB" id="A0A5C1EBZ3"/>
<protein>
    <recommendedName>
        <fullName evidence="4">GGDEF domain-containing protein</fullName>
    </recommendedName>
</protein>
<dbReference type="PANTHER" id="PTHR46663:SF2">
    <property type="entry name" value="GGDEF DOMAIN-CONTAINING PROTEIN"/>
    <property type="match status" value="1"/>
</dbReference>
<feature type="coiled-coil region" evidence="1">
    <location>
        <begin position="401"/>
        <end position="464"/>
    </location>
</feature>
<dbReference type="InterPro" id="IPR011622">
    <property type="entry name" value="7TMR_DISM_rcpt_extracell_dom2"/>
</dbReference>
<dbReference type="FunFam" id="3.30.70.270:FF:000001">
    <property type="entry name" value="Diguanylate cyclase domain protein"/>
    <property type="match status" value="1"/>
</dbReference>
<keyword evidence="1" id="KW-0175">Coiled coil</keyword>
<dbReference type="Gene3D" id="2.60.40.2380">
    <property type="match status" value="1"/>
</dbReference>
<keyword evidence="6" id="KW-1185">Reference proteome</keyword>
<feature type="transmembrane region" description="Helical" evidence="2">
    <location>
        <begin position="318"/>
        <end position="340"/>
    </location>
</feature>
<dbReference type="Proteomes" id="UP000323671">
    <property type="component" value="Chromosome"/>
</dbReference>
<keyword evidence="2" id="KW-1133">Transmembrane helix</keyword>
<dbReference type="GO" id="GO:0003824">
    <property type="term" value="F:catalytic activity"/>
    <property type="evidence" value="ECO:0007669"/>
    <property type="project" value="UniProtKB-ARBA"/>
</dbReference>
<evidence type="ECO:0000313" key="6">
    <source>
        <dbReference type="Proteomes" id="UP000323671"/>
    </source>
</evidence>
<sequence length="625" mass="67891">MPASPPLRRFLLSITLLLAAVVMLAAGQVRAAVPVLSLAPDAQGQSLTPFLEVLEDPSAALTIAQVQEAAQAGRFRPVAGQGQDINFGYSASAYWLRATVRAGEGMAGEWLLEVGYASLDHVTLFVPGRQGVASWSSGDLMPFAARYYPHRNFVFPLALTAGEPQILYVRIQSAGSLTAPLTLWAPRAFQVHNQELYAALSLYYGMLLALGLYNLLLYFSLRERIYLVYVAFVAAMAVGQLSLNGLGNQFLWPDLPAWGNIALPSGFAATGLFGALFTRLFLRTRGRYPRIDRVLLVLAWSFAAAALAPLFLPYRPAAVFTSLVGVAFSAVAVAVAVYCLRSGNAGARWFLLAWTLLLVGVGALGLRNLGWLPTNLFTSNAMQIGSALEMLLFSFALADRIQLARQERVQAQAEALQAKHDMVEALEKSERELERRVVERTQDLADANARLQENERLLQRMAHQDPLTGVANRLLLDARLGQAVSQARRNGKQFAVLLIDLDRFKPVNDQYGHAVGDALLSAVATRLTALVRGSDTVARLGGDEFILLLEDVHYREDVERLASGVVASLSAPFEVEGLRLLVGASVGIAIYPEHGEDAQTLIQRADQAMYAAKNGGRSGYRVAEG</sequence>
<evidence type="ECO:0000313" key="5">
    <source>
        <dbReference type="EMBL" id="QEL66413.1"/>
    </source>
</evidence>
<dbReference type="SMART" id="SM00267">
    <property type="entry name" value="GGDEF"/>
    <property type="match status" value="1"/>
</dbReference>
<dbReference type="InterPro" id="IPR043128">
    <property type="entry name" value="Rev_trsase/Diguanyl_cyclase"/>
</dbReference>
<dbReference type="CDD" id="cd01949">
    <property type="entry name" value="GGDEF"/>
    <property type="match status" value="1"/>
</dbReference>
<dbReference type="InterPro" id="IPR011623">
    <property type="entry name" value="7TMR_DISM_rcpt_extracell_dom1"/>
</dbReference>
<keyword evidence="2" id="KW-0812">Transmembrane</keyword>
<dbReference type="Pfam" id="PF00990">
    <property type="entry name" value="GGDEF"/>
    <property type="match status" value="1"/>
</dbReference>
<evidence type="ECO:0000256" key="3">
    <source>
        <dbReference type="SAM" id="SignalP"/>
    </source>
</evidence>
<feature type="transmembrane region" description="Helical" evidence="2">
    <location>
        <begin position="294"/>
        <end position="312"/>
    </location>
</feature>
<dbReference type="InterPro" id="IPR029787">
    <property type="entry name" value="Nucleotide_cyclase"/>
</dbReference>